<evidence type="ECO:0008006" key="3">
    <source>
        <dbReference type="Google" id="ProtNLM"/>
    </source>
</evidence>
<dbReference type="Proteomes" id="UP001501285">
    <property type="component" value="Unassembled WGS sequence"/>
</dbReference>
<dbReference type="EMBL" id="BAAANB010000021">
    <property type="protein sequence ID" value="GAA2038011.1"/>
    <property type="molecule type" value="Genomic_DNA"/>
</dbReference>
<evidence type="ECO:0000313" key="1">
    <source>
        <dbReference type="EMBL" id="GAA2038011.1"/>
    </source>
</evidence>
<gene>
    <name evidence="1" type="ORF">GCM10009740_32590</name>
</gene>
<comment type="caution">
    <text evidence="1">The sequence shown here is derived from an EMBL/GenBank/DDBJ whole genome shotgun (WGS) entry which is preliminary data.</text>
</comment>
<accession>A0ABP5G524</accession>
<evidence type="ECO:0000313" key="2">
    <source>
        <dbReference type="Proteomes" id="UP001501285"/>
    </source>
</evidence>
<name>A0ABP5G524_9MICO</name>
<protein>
    <recommendedName>
        <fullName evidence="3">DUF2269 family protein</fullName>
    </recommendedName>
</protein>
<proteinExistence type="predicted"/>
<sequence length="184" mass="19744">MTAYSTIVRATHLLTNAAWFGGSLAGAAALNPASRQGDDARDRAEIADEGWRRWGPVQGASIGLHLLSGIAILADNRRRVVEHRPTAAAVILKTALTGAAVMVSAEAYRSGAELGDALEEAETDPEAQRKARTLTQRMSRLQWATPAATAGLLVLDAYLGEQQRGVAGLLDPPSRLLPWRRRRS</sequence>
<dbReference type="RefSeq" id="WP_343993239.1">
    <property type="nucleotide sequence ID" value="NZ_BAAANB010000021.1"/>
</dbReference>
<keyword evidence="2" id="KW-1185">Reference proteome</keyword>
<reference evidence="2" key="1">
    <citation type="journal article" date="2019" name="Int. J. Syst. Evol. Microbiol.">
        <title>The Global Catalogue of Microorganisms (GCM) 10K type strain sequencing project: providing services to taxonomists for standard genome sequencing and annotation.</title>
        <authorList>
            <consortium name="The Broad Institute Genomics Platform"/>
            <consortium name="The Broad Institute Genome Sequencing Center for Infectious Disease"/>
            <person name="Wu L."/>
            <person name="Ma J."/>
        </authorList>
    </citation>
    <scope>NUCLEOTIDE SEQUENCE [LARGE SCALE GENOMIC DNA]</scope>
    <source>
        <strain evidence="2">JCM 14283</strain>
    </source>
</reference>
<organism evidence="1 2">
    <name type="scientific">Terrabacter terrae</name>
    <dbReference type="NCBI Taxonomy" id="318434"/>
    <lineage>
        <taxon>Bacteria</taxon>
        <taxon>Bacillati</taxon>
        <taxon>Actinomycetota</taxon>
        <taxon>Actinomycetes</taxon>
        <taxon>Micrococcales</taxon>
        <taxon>Intrasporangiaceae</taxon>
        <taxon>Terrabacter</taxon>
    </lineage>
</organism>